<proteinExistence type="predicted"/>
<evidence type="ECO:0000256" key="1">
    <source>
        <dbReference type="SAM" id="Phobius"/>
    </source>
</evidence>
<dbReference type="RefSeq" id="WP_307402877.1">
    <property type="nucleotide sequence ID" value="NZ_JAUSUX010000017.1"/>
</dbReference>
<keyword evidence="1" id="KW-0472">Membrane</keyword>
<sequence>NLFVPHISVVPINYHIMGQMVIYFFYAIFMLNLPKNYIEFFDYFPGTGARGEGTSRVYYPLTVFCCHHAKGQY</sequence>
<keyword evidence="1" id="KW-0812">Transmembrane</keyword>
<accession>A0ABU0B6G5</accession>
<dbReference type="Proteomes" id="UP001225644">
    <property type="component" value="Unassembled WGS sequence"/>
</dbReference>
<organism evidence="2 3">
    <name type="scientific">Desulfofundulus luciae</name>
    <dbReference type="NCBI Taxonomy" id="74702"/>
    <lineage>
        <taxon>Bacteria</taxon>
        <taxon>Bacillati</taxon>
        <taxon>Bacillota</taxon>
        <taxon>Clostridia</taxon>
        <taxon>Eubacteriales</taxon>
        <taxon>Peptococcaceae</taxon>
        <taxon>Desulfofundulus</taxon>
    </lineage>
</organism>
<keyword evidence="3" id="KW-1185">Reference proteome</keyword>
<reference evidence="2 3" key="1">
    <citation type="submission" date="2023-07" db="EMBL/GenBank/DDBJ databases">
        <title>Genomic Encyclopedia of Type Strains, Phase IV (KMG-IV): sequencing the most valuable type-strain genomes for metagenomic binning, comparative biology and taxonomic classification.</title>
        <authorList>
            <person name="Goeker M."/>
        </authorList>
    </citation>
    <scope>NUCLEOTIDE SEQUENCE [LARGE SCALE GENOMIC DNA]</scope>
    <source>
        <strain evidence="2 3">DSM 12396</strain>
    </source>
</reference>
<dbReference type="EMBL" id="JAUSUX010000017">
    <property type="protein sequence ID" value="MDQ0287033.1"/>
    <property type="molecule type" value="Genomic_DNA"/>
</dbReference>
<feature type="non-terminal residue" evidence="2">
    <location>
        <position position="1"/>
    </location>
</feature>
<evidence type="ECO:0000313" key="3">
    <source>
        <dbReference type="Proteomes" id="UP001225644"/>
    </source>
</evidence>
<keyword evidence="1" id="KW-1133">Transmembrane helix</keyword>
<gene>
    <name evidence="2" type="ORF">J2Z49_002150</name>
</gene>
<comment type="caution">
    <text evidence="2">The sequence shown here is derived from an EMBL/GenBank/DDBJ whole genome shotgun (WGS) entry which is preliminary data.</text>
</comment>
<feature type="transmembrane region" description="Helical" evidence="1">
    <location>
        <begin position="12"/>
        <end position="33"/>
    </location>
</feature>
<name>A0ABU0B6G5_9FIRM</name>
<protein>
    <submittedName>
        <fullName evidence="2">Uncharacterized protein</fullName>
    </submittedName>
</protein>
<evidence type="ECO:0000313" key="2">
    <source>
        <dbReference type="EMBL" id="MDQ0287033.1"/>
    </source>
</evidence>